<dbReference type="Proteomes" id="UP000051236">
    <property type="component" value="Unassembled WGS sequence"/>
</dbReference>
<dbReference type="InterPro" id="IPR024596">
    <property type="entry name" value="RNApol_su_b/EpuA"/>
</dbReference>
<organism evidence="2 3">
    <name type="scientific">Agrilactobacillus composti DSM 18527 = JCM 14202</name>
    <dbReference type="NCBI Taxonomy" id="1423734"/>
    <lineage>
        <taxon>Bacteria</taxon>
        <taxon>Bacillati</taxon>
        <taxon>Bacillota</taxon>
        <taxon>Bacilli</taxon>
        <taxon>Lactobacillales</taxon>
        <taxon>Lactobacillaceae</taxon>
        <taxon>Agrilactobacillus</taxon>
    </lineage>
</organism>
<dbReference type="OrthoDB" id="2300232at2"/>
<keyword evidence="1" id="KW-0812">Transmembrane</keyword>
<protein>
    <recommendedName>
        <fullName evidence="4">DNA-directed RNA polymerase subunit beta</fullName>
    </recommendedName>
</protein>
<feature type="transmembrane region" description="Helical" evidence="1">
    <location>
        <begin position="30"/>
        <end position="49"/>
    </location>
</feature>
<dbReference type="STRING" id="1423734.FC83_GL002574"/>
<accession>X0PTD9</accession>
<keyword evidence="1" id="KW-0472">Membrane</keyword>
<evidence type="ECO:0008006" key="4">
    <source>
        <dbReference type="Google" id="ProtNLM"/>
    </source>
</evidence>
<gene>
    <name evidence="2" type="ORF">FC83_GL002574</name>
</gene>
<keyword evidence="1" id="KW-1133">Transmembrane helix</keyword>
<dbReference type="AlphaFoldDB" id="X0PTD9"/>
<keyword evidence="3" id="KW-1185">Reference proteome</keyword>
<sequence length="73" mass="8491">MAEKRSGQQHVLNEVDEEHKQYVRWVLKRILLLVLVAFILLIIGAMIGFKLGGGNPLRVFLPSTWLHIFSFFR</sequence>
<evidence type="ECO:0000256" key="1">
    <source>
        <dbReference type="SAM" id="Phobius"/>
    </source>
</evidence>
<dbReference type="Pfam" id="PF11772">
    <property type="entry name" value="EpuA"/>
    <property type="match status" value="1"/>
</dbReference>
<evidence type="ECO:0000313" key="3">
    <source>
        <dbReference type="Proteomes" id="UP000051236"/>
    </source>
</evidence>
<dbReference type="PATRIC" id="fig|1423734.3.peg.2610"/>
<comment type="caution">
    <text evidence="2">The sequence shown here is derived from an EMBL/GenBank/DDBJ whole genome shotgun (WGS) entry which is preliminary data.</text>
</comment>
<reference evidence="2 3" key="1">
    <citation type="journal article" date="2015" name="Genome Announc.">
        <title>Expanding the biotechnology potential of lactobacilli through comparative genomics of 213 strains and associated genera.</title>
        <authorList>
            <person name="Sun Z."/>
            <person name="Harris H.M."/>
            <person name="McCann A."/>
            <person name="Guo C."/>
            <person name="Argimon S."/>
            <person name="Zhang W."/>
            <person name="Yang X."/>
            <person name="Jeffery I.B."/>
            <person name="Cooney J.C."/>
            <person name="Kagawa T.F."/>
            <person name="Liu W."/>
            <person name="Song Y."/>
            <person name="Salvetti E."/>
            <person name="Wrobel A."/>
            <person name="Rasinkangas P."/>
            <person name="Parkhill J."/>
            <person name="Rea M.C."/>
            <person name="O'Sullivan O."/>
            <person name="Ritari J."/>
            <person name="Douillard F.P."/>
            <person name="Paul Ross R."/>
            <person name="Yang R."/>
            <person name="Briner A.E."/>
            <person name="Felis G.E."/>
            <person name="de Vos W.M."/>
            <person name="Barrangou R."/>
            <person name="Klaenhammer T.R."/>
            <person name="Caufield P.W."/>
            <person name="Cui Y."/>
            <person name="Zhang H."/>
            <person name="O'Toole P.W."/>
        </authorList>
    </citation>
    <scope>NUCLEOTIDE SEQUENCE [LARGE SCALE GENOMIC DNA]</scope>
    <source>
        <strain evidence="2 3">DSM 18527</strain>
    </source>
</reference>
<evidence type="ECO:0000313" key="2">
    <source>
        <dbReference type="EMBL" id="KRM36699.1"/>
    </source>
</evidence>
<proteinExistence type="predicted"/>
<dbReference type="EMBL" id="AZGA01000002">
    <property type="protein sequence ID" value="KRM36699.1"/>
    <property type="molecule type" value="Genomic_DNA"/>
</dbReference>
<name>X0PTD9_9LACO</name>
<dbReference type="RefSeq" id="WP_052004773.1">
    <property type="nucleotide sequence ID" value="NZ_AZGA01000002.1"/>
</dbReference>
<dbReference type="eggNOG" id="ENOG5033DQZ">
    <property type="taxonomic scope" value="Bacteria"/>
</dbReference>